<feature type="chain" id="PRO_5036734621" description="Deacetylase PdaC domain-containing protein" evidence="1">
    <location>
        <begin position="20"/>
        <end position="291"/>
    </location>
</feature>
<dbReference type="Pfam" id="PF13739">
    <property type="entry name" value="PdaC"/>
    <property type="match status" value="1"/>
</dbReference>
<dbReference type="RefSeq" id="WP_188769762.1">
    <property type="nucleotide sequence ID" value="NZ_BMHK01000006.1"/>
</dbReference>
<dbReference type="EMBL" id="BMHK01000006">
    <property type="protein sequence ID" value="GGB96302.1"/>
    <property type="molecule type" value="Genomic_DNA"/>
</dbReference>
<keyword evidence="4" id="KW-1185">Reference proteome</keyword>
<accession>A0A916TQS5</accession>
<gene>
    <name evidence="3" type="ORF">GCM10011494_13500</name>
</gene>
<reference evidence="3" key="1">
    <citation type="journal article" date="2014" name="Int. J. Syst. Evol. Microbiol.">
        <title>Complete genome sequence of Corynebacterium casei LMG S-19264T (=DSM 44701T), isolated from a smear-ripened cheese.</title>
        <authorList>
            <consortium name="US DOE Joint Genome Institute (JGI-PGF)"/>
            <person name="Walter F."/>
            <person name="Albersmeier A."/>
            <person name="Kalinowski J."/>
            <person name="Ruckert C."/>
        </authorList>
    </citation>
    <scope>NUCLEOTIDE SEQUENCE</scope>
    <source>
        <strain evidence="3">CGMCC 1.15095</strain>
    </source>
</reference>
<dbReference type="Proteomes" id="UP000608154">
    <property type="component" value="Unassembled WGS sequence"/>
</dbReference>
<feature type="signal peptide" evidence="1">
    <location>
        <begin position="1"/>
        <end position="19"/>
    </location>
</feature>
<name>A0A916TQS5_9SPHN</name>
<reference evidence="3" key="2">
    <citation type="submission" date="2020-09" db="EMBL/GenBank/DDBJ databases">
        <authorList>
            <person name="Sun Q."/>
            <person name="Zhou Y."/>
        </authorList>
    </citation>
    <scope>NUCLEOTIDE SEQUENCE</scope>
    <source>
        <strain evidence="3">CGMCC 1.15095</strain>
    </source>
</reference>
<feature type="domain" description="Deacetylase PdaC" evidence="2">
    <location>
        <begin position="70"/>
        <end position="160"/>
    </location>
</feature>
<evidence type="ECO:0000313" key="3">
    <source>
        <dbReference type="EMBL" id="GGB96302.1"/>
    </source>
</evidence>
<evidence type="ECO:0000259" key="2">
    <source>
        <dbReference type="Pfam" id="PF13739"/>
    </source>
</evidence>
<protein>
    <recommendedName>
        <fullName evidence="2">Deacetylase PdaC domain-containing protein</fullName>
    </recommendedName>
</protein>
<evidence type="ECO:0000313" key="4">
    <source>
        <dbReference type="Proteomes" id="UP000608154"/>
    </source>
</evidence>
<dbReference type="Gene3D" id="3.30.565.40">
    <property type="entry name" value="Fervidobacterium nodosum Rt17-B1 like"/>
    <property type="match status" value="1"/>
</dbReference>
<comment type="caution">
    <text evidence="3">The sequence shown here is derived from an EMBL/GenBank/DDBJ whole genome shotgun (WGS) entry which is preliminary data.</text>
</comment>
<keyword evidence="1" id="KW-0732">Signal</keyword>
<dbReference type="InterPro" id="IPR025303">
    <property type="entry name" value="PdaC"/>
</dbReference>
<dbReference type="PROSITE" id="PS51257">
    <property type="entry name" value="PROKAR_LIPOPROTEIN"/>
    <property type="match status" value="1"/>
</dbReference>
<evidence type="ECO:0000256" key="1">
    <source>
        <dbReference type="SAM" id="SignalP"/>
    </source>
</evidence>
<organism evidence="3 4">
    <name type="scientific">Novosphingobium endophyticum</name>
    <dbReference type="NCBI Taxonomy" id="1955250"/>
    <lineage>
        <taxon>Bacteria</taxon>
        <taxon>Pseudomonadati</taxon>
        <taxon>Pseudomonadota</taxon>
        <taxon>Alphaproteobacteria</taxon>
        <taxon>Sphingomonadales</taxon>
        <taxon>Sphingomonadaceae</taxon>
        <taxon>Novosphingobium</taxon>
    </lineage>
</organism>
<dbReference type="AlphaFoldDB" id="A0A916TQS5"/>
<proteinExistence type="predicted"/>
<sequence length="291" mass="30739">MRRGGFVVAVLLMAGACSGGEADAPAGKASAGAPGETAAREAGEATQAALLDETVEAAEGSPSGGREVKVSNALFEFGYAYPDAAGAIPGLRAMLDRRLDEARASLSVESRADQNEAKKGGFPYRPHANDTTWKVVTELPGWLSLSSEIYVYTGGAHGMSAFDSLLWDKQAGAAREPLDLFTSSAALRKPIQRPFCNALDREREKRRGGPVRHGADDMFSDCINPLESTLILGSSNGRTFDRIGILVAPYAAGPYAEGTYEITLPVTQAVLDAVKPAYRASFSIGREAPAR</sequence>